<dbReference type="SUPFAM" id="SSF46689">
    <property type="entry name" value="Homeodomain-like"/>
    <property type="match status" value="1"/>
</dbReference>
<dbReference type="InterPro" id="IPR050109">
    <property type="entry name" value="HTH-type_TetR-like_transc_reg"/>
</dbReference>
<accession>A0A4S8N6P1</accession>
<feature type="domain" description="HTH tetR-type" evidence="5">
    <location>
        <begin position="1"/>
        <end position="55"/>
    </location>
</feature>
<keyword evidence="2 4" id="KW-0238">DNA-binding</keyword>
<gene>
    <name evidence="6" type="ORF">E9934_14395</name>
</gene>
<evidence type="ECO:0000256" key="3">
    <source>
        <dbReference type="ARBA" id="ARBA00023163"/>
    </source>
</evidence>
<dbReference type="Proteomes" id="UP000307087">
    <property type="component" value="Unassembled WGS sequence"/>
</dbReference>
<evidence type="ECO:0000256" key="2">
    <source>
        <dbReference type="ARBA" id="ARBA00023125"/>
    </source>
</evidence>
<dbReference type="PANTHER" id="PTHR30055:SF234">
    <property type="entry name" value="HTH-TYPE TRANSCRIPTIONAL REGULATOR BETI"/>
    <property type="match status" value="1"/>
</dbReference>
<comment type="caution">
    <text evidence="6">The sequence shown here is derived from an EMBL/GenBank/DDBJ whole genome shotgun (WGS) entry which is preliminary data.</text>
</comment>
<dbReference type="AlphaFoldDB" id="A0A4S8N6P1"/>
<evidence type="ECO:0000259" key="5">
    <source>
        <dbReference type="PROSITE" id="PS50977"/>
    </source>
</evidence>
<keyword evidence="1" id="KW-0805">Transcription regulation</keyword>
<proteinExistence type="predicted"/>
<dbReference type="InterPro" id="IPR040611">
    <property type="entry name" value="AlkX_C"/>
</dbReference>
<dbReference type="PROSITE" id="PS50977">
    <property type="entry name" value="HTH_TETR_2"/>
    <property type="match status" value="1"/>
</dbReference>
<dbReference type="OrthoDB" id="4371863at2"/>
<dbReference type="InterPro" id="IPR009057">
    <property type="entry name" value="Homeodomain-like_sf"/>
</dbReference>
<dbReference type="EMBL" id="STGW01000010">
    <property type="protein sequence ID" value="THV10549.1"/>
    <property type="molecule type" value="Genomic_DNA"/>
</dbReference>
<keyword evidence="7" id="KW-1185">Reference proteome</keyword>
<feature type="DNA-binding region" description="H-T-H motif" evidence="4">
    <location>
        <begin position="18"/>
        <end position="37"/>
    </location>
</feature>
<keyword evidence="3" id="KW-0804">Transcription</keyword>
<evidence type="ECO:0000313" key="6">
    <source>
        <dbReference type="EMBL" id="THV10549.1"/>
    </source>
</evidence>
<dbReference type="PANTHER" id="PTHR30055">
    <property type="entry name" value="HTH-TYPE TRANSCRIPTIONAL REGULATOR RUTR"/>
    <property type="match status" value="1"/>
</dbReference>
<dbReference type="GO" id="GO:0000976">
    <property type="term" value="F:transcription cis-regulatory region binding"/>
    <property type="evidence" value="ECO:0007669"/>
    <property type="project" value="TreeGrafter"/>
</dbReference>
<dbReference type="Pfam" id="PF00440">
    <property type="entry name" value="TetR_N"/>
    <property type="match status" value="1"/>
</dbReference>
<reference evidence="6 7" key="1">
    <citation type="journal article" date="2009" name="Int. J. Syst. Evol. Microbiol.">
        <title>Nocardioides caeni sp. nov., isolated from wastewater.</title>
        <authorList>
            <person name="Yoon J.H."/>
            <person name="Kang S.J."/>
            <person name="Park S."/>
            <person name="Kim W."/>
            <person name="Oh T.K."/>
        </authorList>
    </citation>
    <scope>NUCLEOTIDE SEQUENCE [LARGE SCALE GENOMIC DNA]</scope>
    <source>
        <strain evidence="6 7">DSM 23134</strain>
    </source>
</reference>
<evidence type="ECO:0000256" key="4">
    <source>
        <dbReference type="PROSITE-ProRule" id="PRU00335"/>
    </source>
</evidence>
<dbReference type="Gene3D" id="1.10.357.10">
    <property type="entry name" value="Tetracycline Repressor, domain 2"/>
    <property type="match status" value="1"/>
</dbReference>
<protein>
    <submittedName>
        <fullName evidence="6">TetR/AcrR family transcriptional regulator</fullName>
    </submittedName>
</protein>
<name>A0A4S8N6P1_9ACTN</name>
<evidence type="ECO:0000313" key="7">
    <source>
        <dbReference type="Proteomes" id="UP000307087"/>
    </source>
</evidence>
<dbReference type="GO" id="GO:0003700">
    <property type="term" value="F:DNA-binding transcription factor activity"/>
    <property type="evidence" value="ECO:0007669"/>
    <property type="project" value="TreeGrafter"/>
</dbReference>
<sequence length="178" mass="19386">MLEAAVRLTSTVGWAKVTMSRLADEVGVSRQTVYNEIGTKNDLATAVILRELDQFLAGVTRSFDENPDDLTSAIRDSARRVLKYAQDNALLHAVVSATHGADTELLPLLTTHAEFLLEGAKGVISERVASYDVGIGAERLEACIDMVVRLVLSHVMQPSAEPAKTADDIAWIVERVLR</sequence>
<dbReference type="InterPro" id="IPR001647">
    <property type="entry name" value="HTH_TetR"/>
</dbReference>
<organism evidence="6 7">
    <name type="scientific">Nocardioides caeni</name>
    <dbReference type="NCBI Taxonomy" id="574700"/>
    <lineage>
        <taxon>Bacteria</taxon>
        <taxon>Bacillati</taxon>
        <taxon>Actinomycetota</taxon>
        <taxon>Actinomycetes</taxon>
        <taxon>Propionibacteriales</taxon>
        <taxon>Nocardioidaceae</taxon>
        <taxon>Nocardioides</taxon>
    </lineage>
</organism>
<evidence type="ECO:0000256" key="1">
    <source>
        <dbReference type="ARBA" id="ARBA00023015"/>
    </source>
</evidence>
<dbReference type="Pfam" id="PF18556">
    <property type="entry name" value="TetR_C_35"/>
    <property type="match status" value="1"/>
</dbReference>